<dbReference type="EMBL" id="FXTJ01000022">
    <property type="protein sequence ID" value="SMP00012.1"/>
    <property type="molecule type" value="Genomic_DNA"/>
</dbReference>
<dbReference type="PANTHER" id="PTHR24421:SF56">
    <property type="entry name" value="OXYGEN SENSOR HISTIDINE KINASE RESPONSE REGULATOR DOST"/>
    <property type="match status" value="1"/>
</dbReference>
<evidence type="ECO:0000256" key="2">
    <source>
        <dbReference type="ARBA" id="ARBA00022777"/>
    </source>
</evidence>
<feature type="region of interest" description="Disordered" evidence="4">
    <location>
        <begin position="1"/>
        <end position="50"/>
    </location>
</feature>
<organism evidence="7 8">
    <name type="scientific">Geodermatophilus aquaeductus</name>
    <dbReference type="NCBI Taxonomy" id="1564161"/>
    <lineage>
        <taxon>Bacteria</taxon>
        <taxon>Bacillati</taxon>
        <taxon>Actinomycetota</taxon>
        <taxon>Actinomycetes</taxon>
        <taxon>Geodermatophilales</taxon>
        <taxon>Geodermatophilaceae</taxon>
        <taxon>Geodermatophilus</taxon>
    </lineage>
</organism>
<dbReference type="PANTHER" id="PTHR24421">
    <property type="entry name" value="NITRATE/NITRITE SENSOR PROTEIN NARX-RELATED"/>
    <property type="match status" value="1"/>
</dbReference>
<reference evidence="7 8" key="1">
    <citation type="submission" date="2017-05" db="EMBL/GenBank/DDBJ databases">
        <authorList>
            <person name="Varghese N."/>
            <person name="Submissions S."/>
        </authorList>
    </citation>
    <scope>NUCLEOTIDE SEQUENCE [LARGE SCALE GENOMIC DNA]</scope>
    <source>
        <strain evidence="7 8">DSM 46834</strain>
    </source>
</reference>
<evidence type="ECO:0000256" key="3">
    <source>
        <dbReference type="ARBA" id="ARBA00023012"/>
    </source>
</evidence>
<keyword evidence="3" id="KW-0902">Two-component regulatory system</keyword>
<dbReference type="Gene3D" id="1.20.5.1930">
    <property type="match status" value="1"/>
</dbReference>
<sequence>MTATTASGVPPSGDRRSGGGPGESATTGNGYTGPSAAADALDPDPDPGPAAVAALWERERLLEERELIAADLHDHVIARLFAAALNLDRVVGTLGPGPLAAQLEVTVDGLDETIFQLRRMIGRLKQQTPPGSGGGAALAGRLLSVLAEASLALGFDPVVRLTGLDVPLPEDIDEDLLAVLREALTNVARHAQAAGAEVEVAATVDRLTVEVTDDGTGIDAAAARRSGLDNLARRAHDRRGTFSAEALHRSGTRVTWTIPLG</sequence>
<evidence type="ECO:0000313" key="7">
    <source>
        <dbReference type="EMBL" id="SMP00012.1"/>
    </source>
</evidence>
<feature type="domain" description="Histidine kinase/HSP90-like ATPase" evidence="5">
    <location>
        <begin position="174"/>
        <end position="259"/>
    </location>
</feature>
<dbReference type="GO" id="GO:0016020">
    <property type="term" value="C:membrane"/>
    <property type="evidence" value="ECO:0007669"/>
    <property type="project" value="InterPro"/>
</dbReference>
<dbReference type="GO" id="GO:0046983">
    <property type="term" value="F:protein dimerization activity"/>
    <property type="evidence" value="ECO:0007669"/>
    <property type="project" value="InterPro"/>
</dbReference>
<keyword evidence="8" id="KW-1185">Reference proteome</keyword>
<evidence type="ECO:0000256" key="1">
    <source>
        <dbReference type="ARBA" id="ARBA00022679"/>
    </source>
</evidence>
<proteinExistence type="predicted"/>
<dbReference type="InterPro" id="IPR050482">
    <property type="entry name" value="Sensor_HK_TwoCompSys"/>
</dbReference>
<dbReference type="SUPFAM" id="SSF55874">
    <property type="entry name" value="ATPase domain of HSP90 chaperone/DNA topoisomerase II/histidine kinase"/>
    <property type="match status" value="1"/>
</dbReference>
<dbReference type="CDD" id="cd16917">
    <property type="entry name" value="HATPase_UhpB-NarQ-NarX-like"/>
    <property type="match status" value="1"/>
</dbReference>
<dbReference type="Proteomes" id="UP000317484">
    <property type="component" value="Unassembled WGS sequence"/>
</dbReference>
<evidence type="ECO:0000313" key="8">
    <source>
        <dbReference type="Proteomes" id="UP000317484"/>
    </source>
</evidence>
<dbReference type="InterPro" id="IPR036890">
    <property type="entry name" value="HATPase_C_sf"/>
</dbReference>
<dbReference type="GO" id="GO:0000155">
    <property type="term" value="F:phosphorelay sensor kinase activity"/>
    <property type="evidence" value="ECO:0007669"/>
    <property type="project" value="InterPro"/>
</dbReference>
<accession>A0A521FV58</accession>
<dbReference type="Gene3D" id="3.30.565.10">
    <property type="entry name" value="Histidine kinase-like ATPase, C-terminal domain"/>
    <property type="match status" value="1"/>
</dbReference>
<keyword evidence="1" id="KW-0808">Transferase</keyword>
<gene>
    <name evidence="7" type="ORF">SAMN06273567_1225</name>
</gene>
<evidence type="ECO:0000259" key="6">
    <source>
        <dbReference type="Pfam" id="PF07730"/>
    </source>
</evidence>
<feature type="domain" description="Signal transduction histidine kinase subgroup 3 dimerisation and phosphoacceptor" evidence="6">
    <location>
        <begin position="64"/>
        <end position="127"/>
    </location>
</feature>
<dbReference type="InterPro" id="IPR011712">
    <property type="entry name" value="Sig_transdc_His_kin_sub3_dim/P"/>
</dbReference>
<dbReference type="Pfam" id="PF07730">
    <property type="entry name" value="HisKA_3"/>
    <property type="match status" value="1"/>
</dbReference>
<dbReference type="Pfam" id="PF02518">
    <property type="entry name" value="HATPase_c"/>
    <property type="match status" value="1"/>
</dbReference>
<dbReference type="AlphaFoldDB" id="A0A521FV58"/>
<protein>
    <submittedName>
        <fullName evidence="7">Histidine kinase-like ATPase domain-containing protein</fullName>
    </submittedName>
</protein>
<keyword evidence="2 7" id="KW-0418">Kinase</keyword>
<evidence type="ECO:0000256" key="4">
    <source>
        <dbReference type="SAM" id="MobiDB-lite"/>
    </source>
</evidence>
<evidence type="ECO:0000259" key="5">
    <source>
        <dbReference type="Pfam" id="PF02518"/>
    </source>
</evidence>
<name>A0A521FV58_9ACTN</name>
<dbReference type="RefSeq" id="WP_142461308.1">
    <property type="nucleotide sequence ID" value="NZ_FXTJ01000022.1"/>
</dbReference>
<dbReference type="InterPro" id="IPR003594">
    <property type="entry name" value="HATPase_dom"/>
</dbReference>